<proteinExistence type="inferred from homology"/>
<dbReference type="Gene3D" id="1.20.120.240">
    <property type="entry name" value="Lipoprotein, type 6"/>
    <property type="match status" value="1"/>
</dbReference>
<keyword evidence="5" id="KW-0472">Membrane</keyword>
<accession>W5SXM5</accession>
<protein>
    <submittedName>
        <fullName evidence="9">Variable outer membrane protein</fullName>
    </submittedName>
</protein>
<dbReference type="SUPFAM" id="SSF63515">
    <property type="entry name" value="Outer surface protein C (OspC)"/>
    <property type="match status" value="1"/>
</dbReference>
<evidence type="ECO:0000256" key="8">
    <source>
        <dbReference type="ARBA" id="ARBA00023288"/>
    </source>
</evidence>
<name>W5SXM5_9SPIR</name>
<keyword evidence="4" id="KW-0732">Signal</keyword>
<evidence type="ECO:0000256" key="7">
    <source>
        <dbReference type="ARBA" id="ARBA00023237"/>
    </source>
</evidence>
<sequence>MKINIKNIKVKSICATLFISLFLSCNNGGPEIREGQAATADGTVIDLKTVSKKIKEASEFAVGVKEIGGLVDSLDGLAKGIGKKIVSSGIATESTHNNKNNGLMAGVYEVALLIETKAKNLQVGESLGDRDLQTKVDTVKTKAEAFKNKLTNQHTDLGSSSGTTDTNAQQAIDRKTHGSNGTHGAKELAELYAAVTVLMKTAKDVLKETIKGIAEPVKIEFAAKVN</sequence>
<keyword evidence="9" id="KW-0614">Plasmid</keyword>
<evidence type="ECO:0000256" key="3">
    <source>
        <dbReference type="ARBA" id="ARBA00008719"/>
    </source>
</evidence>
<evidence type="ECO:0000256" key="5">
    <source>
        <dbReference type="ARBA" id="ARBA00023136"/>
    </source>
</evidence>
<comment type="similarity">
    <text evidence="3">Belongs to the variable small protein (Vsp) family.</text>
</comment>
<dbReference type="GO" id="GO:0009279">
    <property type="term" value="C:cell outer membrane"/>
    <property type="evidence" value="ECO:0007669"/>
    <property type="project" value="UniProtKB-SubCell"/>
</dbReference>
<evidence type="ECO:0000256" key="1">
    <source>
        <dbReference type="ARBA" id="ARBA00003932"/>
    </source>
</evidence>
<dbReference type="OrthoDB" id="352157at2"/>
<keyword evidence="7" id="KW-0998">Cell outer membrane</keyword>
<dbReference type="RefSeq" id="WP_025408708.1">
    <property type="nucleotide sequence ID" value="NZ_CP005753.1"/>
</dbReference>
<evidence type="ECO:0000256" key="4">
    <source>
        <dbReference type="ARBA" id="ARBA00022729"/>
    </source>
</evidence>
<gene>
    <name evidence="9" type="ORF">BCO_0124102</name>
</gene>
<keyword evidence="8" id="KW-0449">Lipoprotein</keyword>
<dbReference type="InterPro" id="IPR036437">
    <property type="entry name" value="OspC-like_sf"/>
</dbReference>
<organism evidence="9">
    <name type="scientific">Borrelia coriaceae ATCC 43381</name>
    <dbReference type="NCBI Taxonomy" id="1408429"/>
    <lineage>
        <taxon>Bacteria</taxon>
        <taxon>Pseudomonadati</taxon>
        <taxon>Spirochaetota</taxon>
        <taxon>Spirochaetia</taxon>
        <taxon>Spirochaetales</taxon>
        <taxon>Borreliaceae</taxon>
        <taxon>Borrelia</taxon>
    </lineage>
</organism>
<reference evidence="9" key="1">
    <citation type="submission" date="2013-04" db="EMBL/GenBank/DDBJ databases">
        <title>Comparative Genomics of Relapsing Fever Spirochetes.</title>
        <authorList>
            <person name="Schwan T.G."/>
            <person name="Raffel S.J."/>
            <person name="Porcella S.F."/>
            <person name="Martens C.A."/>
            <person name="Bruno D.P."/>
            <person name="Ricklefs S.M."/>
            <person name="Barbian K.B."/>
        </authorList>
    </citation>
    <scope>NUCLEOTIDE SEQUENCE</scope>
    <source>
        <strain evidence="9">Co53</strain>
        <plasmid evidence="9">unnamed</plasmid>
    </source>
</reference>
<dbReference type="HOGENOM" id="CLU_089887_0_0_12"/>
<geneLocation type="plasmid" evidence="9">
    <name>unnamed</name>
</geneLocation>
<evidence type="ECO:0000256" key="2">
    <source>
        <dbReference type="ARBA" id="ARBA00004459"/>
    </source>
</evidence>
<dbReference type="InterPro" id="IPR001800">
    <property type="entry name" value="Lipoprotein_OspC"/>
</dbReference>
<keyword evidence="6" id="KW-0564">Palmitate</keyword>
<comment type="function">
    <text evidence="1">The Vlp and Vsp proteins are antigenically distinct proteins, only one vlp or vsp gene is transcriptionally active at any one time. Switching between these genes is a mechanism of host immune response evasion.</text>
</comment>
<evidence type="ECO:0000313" key="9">
    <source>
        <dbReference type="EMBL" id="AHH11438.1"/>
    </source>
</evidence>
<dbReference type="Pfam" id="PF01441">
    <property type="entry name" value="Lipoprotein_6"/>
    <property type="match status" value="1"/>
</dbReference>
<dbReference type="PROSITE" id="PS51257">
    <property type="entry name" value="PROKAR_LIPOPROTEIN"/>
    <property type="match status" value="1"/>
</dbReference>
<evidence type="ECO:0000256" key="6">
    <source>
        <dbReference type="ARBA" id="ARBA00023139"/>
    </source>
</evidence>
<dbReference type="AlphaFoldDB" id="W5SXM5"/>
<comment type="subcellular location">
    <subcellularLocation>
        <location evidence="2">Cell outer membrane</location>
        <topology evidence="2">Lipid-anchor</topology>
    </subcellularLocation>
</comment>
<dbReference type="EMBL" id="CP005753">
    <property type="protein sequence ID" value="AHH11438.1"/>
    <property type="molecule type" value="Genomic_DNA"/>
</dbReference>